<name>A0A8J5RYA1_ZIZPA</name>
<keyword evidence="4" id="KW-1185">Reference proteome</keyword>
<organism evidence="3 4">
    <name type="scientific">Zizania palustris</name>
    <name type="common">Northern wild rice</name>
    <dbReference type="NCBI Taxonomy" id="103762"/>
    <lineage>
        <taxon>Eukaryota</taxon>
        <taxon>Viridiplantae</taxon>
        <taxon>Streptophyta</taxon>
        <taxon>Embryophyta</taxon>
        <taxon>Tracheophyta</taxon>
        <taxon>Spermatophyta</taxon>
        <taxon>Magnoliopsida</taxon>
        <taxon>Liliopsida</taxon>
        <taxon>Poales</taxon>
        <taxon>Poaceae</taxon>
        <taxon>BOP clade</taxon>
        <taxon>Oryzoideae</taxon>
        <taxon>Oryzeae</taxon>
        <taxon>Zizaniinae</taxon>
        <taxon>Zizania</taxon>
    </lineage>
</organism>
<evidence type="ECO:0000256" key="1">
    <source>
        <dbReference type="SAM" id="MobiDB-lite"/>
    </source>
</evidence>
<protein>
    <submittedName>
        <fullName evidence="3">Uncharacterized protein</fullName>
    </submittedName>
</protein>
<evidence type="ECO:0000256" key="2">
    <source>
        <dbReference type="SAM" id="Phobius"/>
    </source>
</evidence>
<comment type="caution">
    <text evidence="3">The sequence shown here is derived from an EMBL/GenBank/DDBJ whole genome shotgun (WGS) entry which is preliminary data.</text>
</comment>
<sequence>MMDHTMQIECHNLKHCNPGIARTRRGYGFPQAAFILAAVAFVSLLVSSSTVSAHLLAAGSFVMSKKAMFVLSNAIFLFLAADCCCFSSLLSPSTGDFTCREREHSDVQDERDQVVGAELHATEPCVPCSEIPYIDDDSSEGYDHDGRKADASEIRGDVTMASSQPGQFGLDEENSVVLEKVVIEEPTCGRARELEELAIDELNKRFEEFIQSRRIRWEKEAHMPRQQEEPTGDSSIL</sequence>
<dbReference type="EMBL" id="JAAALK010000286">
    <property type="protein sequence ID" value="KAG8062696.1"/>
    <property type="molecule type" value="Genomic_DNA"/>
</dbReference>
<evidence type="ECO:0000313" key="4">
    <source>
        <dbReference type="Proteomes" id="UP000729402"/>
    </source>
</evidence>
<accession>A0A8J5RYA1</accession>
<keyword evidence="2" id="KW-0472">Membrane</keyword>
<feature type="transmembrane region" description="Helical" evidence="2">
    <location>
        <begin position="69"/>
        <end position="90"/>
    </location>
</feature>
<feature type="compositionally biased region" description="Basic and acidic residues" evidence="1">
    <location>
        <begin position="217"/>
        <end position="228"/>
    </location>
</feature>
<reference evidence="3" key="2">
    <citation type="submission" date="2021-02" db="EMBL/GenBank/DDBJ databases">
        <authorList>
            <person name="Kimball J.A."/>
            <person name="Haas M.W."/>
            <person name="Macchietto M."/>
            <person name="Kono T."/>
            <person name="Duquette J."/>
            <person name="Shao M."/>
        </authorList>
    </citation>
    <scope>NUCLEOTIDE SEQUENCE</scope>
    <source>
        <tissue evidence="3">Fresh leaf tissue</tissue>
    </source>
</reference>
<keyword evidence="2" id="KW-0812">Transmembrane</keyword>
<feature type="transmembrane region" description="Helical" evidence="2">
    <location>
        <begin position="32"/>
        <end position="57"/>
    </location>
</feature>
<keyword evidence="2" id="KW-1133">Transmembrane helix</keyword>
<gene>
    <name evidence="3" type="ORF">GUJ93_ZPchr0003g16766</name>
</gene>
<dbReference type="Proteomes" id="UP000729402">
    <property type="component" value="Unassembled WGS sequence"/>
</dbReference>
<dbReference type="PANTHER" id="PTHR35762:SF8">
    <property type="entry name" value="EXPRESSED PROTEIN"/>
    <property type="match status" value="1"/>
</dbReference>
<feature type="region of interest" description="Disordered" evidence="1">
    <location>
        <begin position="217"/>
        <end position="237"/>
    </location>
</feature>
<dbReference type="PANTHER" id="PTHR35762">
    <property type="entry name" value="TRANSMEMBRANE PROTEIN"/>
    <property type="match status" value="1"/>
</dbReference>
<reference evidence="3" key="1">
    <citation type="journal article" date="2021" name="bioRxiv">
        <title>Whole Genome Assembly and Annotation of Northern Wild Rice, Zizania palustris L., Supports a Whole Genome Duplication in the Zizania Genus.</title>
        <authorList>
            <person name="Haas M."/>
            <person name="Kono T."/>
            <person name="Macchietto M."/>
            <person name="Millas R."/>
            <person name="McGilp L."/>
            <person name="Shao M."/>
            <person name="Duquette J."/>
            <person name="Hirsch C.N."/>
            <person name="Kimball J."/>
        </authorList>
    </citation>
    <scope>NUCLEOTIDE SEQUENCE</scope>
    <source>
        <tissue evidence="3">Fresh leaf tissue</tissue>
    </source>
</reference>
<proteinExistence type="predicted"/>
<dbReference type="AlphaFoldDB" id="A0A8J5RYA1"/>
<dbReference type="OrthoDB" id="696713at2759"/>
<evidence type="ECO:0000313" key="3">
    <source>
        <dbReference type="EMBL" id="KAG8062696.1"/>
    </source>
</evidence>